<dbReference type="GO" id="GO:0005886">
    <property type="term" value="C:plasma membrane"/>
    <property type="evidence" value="ECO:0007669"/>
    <property type="project" value="UniProtKB-SubCell"/>
</dbReference>
<feature type="transmembrane region" description="Helical" evidence="8">
    <location>
        <begin position="333"/>
        <end position="350"/>
    </location>
</feature>
<evidence type="ECO:0000313" key="11">
    <source>
        <dbReference type="Proteomes" id="UP000245380"/>
    </source>
</evidence>
<keyword evidence="4" id="KW-1003">Cell membrane</keyword>
<name>A0A2U3DBI4_SULT2</name>
<dbReference type="NCBIfam" id="TIGR00711">
    <property type="entry name" value="efflux_EmrB"/>
    <property type="match status" value="1"/>
</dbReference>
<feature type="transmembrane region" description="Helical" evidence="8">
    <location>
        <begin position="202"/>
        <end position="220"/>
    </location>
</feature>
<dbReference type="SUPFAM" id="SSF103473">
    <property type="entry name" value="MFS general substrate transporter"/>
    <property type="match status" value="1"/>
</dbReference>
<gene>
    <name evidence="10" type="ORF">BM613_00695</name>
</gene>
<dbReference type="Proteomes" id="UP000245380">
    <property type="component" value="Unassembled WGS sequence"/>
</dbReference>
<keyword evidence="7 8" id="KW-0472">Membrane</keyword>
<feature type="transmembrane region" description="Helical" evidence="8">
    <location>
        <begin position="270"/>
        <end position="293"/>
    </location>
</feature>
<dbReference type="AlphaFoldDB" id="A0A2U3DBI4"/>
<feature type="transmembrane region" description="Helical" evidence="8">
    <location>
        <begin position="226"/>
        <end position="249"/>
    </location>
</feature>
<comment type="similarity">
    <text evidence="2">Belongs to the major facilitator superfamily. EmrB family.</text>
</comment>
<keyword evidence="11" id="KW-1185">Reference proteome</keyword>
<dbReference type="InterPro" id="IPR036259">
    <property type="entry name" value="MFS_trans_sf"/>
</dbReference>
<organism evidence="10 11">
    <name type="scientific">Sulfoacidibacillus thermotolerans</name>
    <name type="common">Acidibacillus sulfuroxidans</name>
    <dbReference type="NCBI Taxonomy" id="1765684"/>
    <lineage>
        <taxon>Bacteria</taxon>
        <taxon>Bacillati</taxon>
        <taxon>Bacillota</taxon>
        <taxon>Bacilli</taxon>
        <taxon>Bacillales</taxon>
        <taxon>Alicyclobacillaceae</taxon>
        <taxon>Sulfoacidibacillus</taxon>
    </lineage>
</organism>
<proteinExistence type="inferred from homology"/>
<dbReference type="Gene3D" id="1.20.1720.10">
    <property type="entry name" value="Multidrug resistance protein D"/>
    <property type="match status" value="1"/>
</dbReference>
<dbReference type="Gene3D" id="1.20.1250.20">
    <property type="entry name" value="MFS general substrate transporter like domains"/>
    <property type="match status" value="1"/>
</dbReference>
<evidence type="ECO:0000256" key="1">
    <source>
        <dbReference type="ARBA" id="ARBA00004651"/>
    </source>
</evidence>
<dbReference type="PANTHER" id="PTHR42718:SF9">
    <property type="entry name" value="MAJOR FACILITATOR SUPERFAMILY MULTIDRUG TRANSPORTER MFSC"/>
    <property type="match status" value="1"/>
</dbReference>
<dbReference type="CDD" id="cd17503">
    <property type="entry name" value="MFS_LmrB_MDR_like"/>
    <property type="match status" value="1"/>
</dbReference>
<evidence type="ECO:0000259" key="9">
    <source>
        <dbReference type="PROSITE" id="PS50850"/>
    </source>
</evidence>
<evidence type="ECO:0000256" key="3">
    <source>
        <dbReference type="ARBA" id="ARBA00022448"/>
    </source>
</evidence>
<feature type="transmembrane region" description="Helical" evidence="8">
    <location>
        <begin position="81"/>
        <end position="100"/>
    </location>
</feature>
<feature type="transmembrane region" description="Helical" evidence="8">
    <location>
        <begin position="356"/>
        <end position="379"/>
    </location>
</feature>
<keyword evidence="5 8" id="KW-0812">Transmembrane</keyword>
<dbReference type="EMBL" id="MPDK01000002">
    <property type="protein sequence ID" value="PWI58651.1"/>
    <property type="molecule type" value="Genomic_DNA"/>
</dbReference>
<feature type="transmembrane region" description="Helical" evidence="8">
    <location>
        <begin position="12"/>
        <end position="33"/>
    </location>
</feature>
<dbReference type="Pfam" id="PF07690">
    <property type="entry name" value="MFS_1"/>
    <property type="match status" value="1"/>
</dbReference>
<feature type="transmembrane region" description="Helical" evidence="8">
    <location>
        <begin position="169"/>
        <end position="190"/>
    </location>
</feature>
<evidence type="ECO:0000256" key="4">
    <source>
        <dbReference type="ARBA" id="ARBA00022475"/>
    </source>
</evidence>
<keyword evidence="6 8" id="KW-1133">Transmembrane helix</keyword>
<feature type="transmembrane region" description="Helical" evidence="8">
    <location>
        <begin position="106"/>
        <end position="130"/>
    </location>
</feature>
<feature type="transmembrane region" description="Helical" evidence="8">
    <location>
        <begin position="478"/>
        <end position="497"/>
    </location>
</feature>
<feature type="transmembrane region" description="Helical" evidence="8">
    <location>
        <begin position="305"/>
        <end position="326"/>
    </location>
</feature>
<keyword evidence="3" id="KW-0813">Transport</keyword>
<comment type="subcellular location">
    <subcellularLocation>
        <location evidence="1">Cell membrane</location>
        <topology evidence="1">Multi-pass membrane protein</topology>
    </subcellularLocation>
</comment>
<accession>A0A2U3DBI4</accession>
<dbReference type="InterPro" id="IPR004638">
    <property type="entry name" value="EmrB-like"/>
</dbReference>
<comment type="caution">
    <text evidence="10">The sequence shown here is derived from an EMBL/GenBank/DDBJ whole genome shotgun (WGS) entry which is preliminary data.</text>
</comment>
<dbReference type="InterPro" id="IPR020846">
    <property type="entry name" value="MFS_dom"/>
</dbReference>
<reference evidence="10 11" key="1">
    <citation type="submission" date="2016-11" db="EMBL/GenBank/DDBJ databases">
        <title>Comparative genomics of Acidibacillus ferroxidans species.</title>
        <authorList>
            <person name="Oliveira G."/>
            <person name="Nunes G."/>
            <person name="Oliveira R."/>
            <person name="Araujo F."/>
            <person name="Salim A."/>
            <person name="Scholte L."/>
            <person name="Morais D."/>
            <person name="Nancucheo I."/>
            <person name="Johnson D.B."/>
            <person name="Grail B."/>
            <person name="Bittencourt J."/>
            <person name="Valadares R."/>
        </authorList>
    </citation>
    <scope>NUCLEOTIDE SEQUENCE [LARGE SCALE GENOMIC DNA]</scope>
    <source>
        <strain evidence="10 11">Y002</strain>
    </source>
</reference>
<evidence type="ECO:0000256" key="8">
    <source>
        <dbReference type="SAM" id="Phobius"/>
    </source>
</evidence>
<protein>
    <recommendedName>
        <fullName evidence="9">Major facilitator superfamily (MFS) profile domain-containing protein</fullName>
    </recommendedName>
</protein>
<dbReference type="PANTHER" id="PTHR42718">
    <property type="entry name" value="MAJOR FACILITATOR SUPERFAMILY MULTIDRUG TRANSPORTER MFSC"/>
    <property type="match status" value="1"/>
</dbReference>
<evidence type="ECO:0000313" key="10">
    <source>
        <dbReference type="EMBL" id="PWI58651.1"/>
    </source>
</evidence>
<feature type="domain" description="Major facilitator superfamily (MFS) profile" evidence="9">
    <location>
        <begin position="15"/>
        <end position="501"/>
    </location>
</feature>
<dbReference type="GO" id="GO:0022857">
    <property type="term" value="F:transmembrane transporter activity"/>
    <property type="evidence" value="ECO:0007669"/>
    <property type="project" value="InterPro"/>
</dbReference>
<evidence type="ECO:0000256" key="2">
    <source>
        <dbReference type="ARBA" id="ARBA00008537"/>
    </source>
</evidence>
<feature type="transmembrane region" description="Helical" evidence="8">
    <location>
        <begin position="137"/>
        <end position="157"/>
    </location>
</feature>
<evidence type="ECO:0000256" key="7">
    <source>
        <dbReference type="ARBA" id="ARBA00023136"/>
    </source>
</evidence>
<feature type="transmembrane region" description="Helical" evidence="8">
    <location>
        <begin position="53"/>
        <end position="72"/>
    </location>
</feature>
<sequence>MCLTFKERFGISFPALFAVVLGVFMAILDTTVVNVAIPKMMAVFNATQDDMQWVITAYLLVTGMLTPVSGYLGDRFGQKKIYLFALAVFTLGSALCGMAWSTESLIFFRVLQAVGGAMLMPVSMTILFSLSKPERRGTIMGIWGIALMFAPALGPTLSGYLVEYVDFRLIFYINVPIGIFSFFLVGATIPDFPARHTETLDLPGLLTSVSGFFCLLYALSEGPTDGWNSITIISLFFAAAVLLAMWVVIELTSENPMLDLRLFKRKVFTVSILTTSLLSVAMLGALFILPVFLQNGLGLTPLQTGLLTLPGALVTGILMPISGFLFDRIGARLLGVIGLLVLMLTTFQMVNMNYDWTFGAILMIYMFRQAGMGLAMMPLSTAGLNDVPRDKVSRATALQNTTRNIAGSIGTAFLSTVMQTNTTVHLAQLLQRTTVQAFQGFHVAGQLPTVFGPASRQVVSTWMSVIEQIAFEKGTQDAFGASAVIALIAWVAVFFIGKKRPPVGIQEGEQPHMMMME</sequence>
<evidence type="ECO:0000256" key="6">
    <source>
        <dbReference type="ARBA" id="ARBA00022989"/>
    </source>
</evidence>
<dbReference type="InterPro" id="IPR011701">
    <property type="entry name" value="MFS"/>
</dbReference>
<evidence type="ECO:0000256" key="5">
    <source>
        <dbReference type="ARBA" id="ARBA00022692"/>
    </source>
</evidence>
<dbReference type="PROSITE" id="PS50850">
    <property type="entry name" value="MFS"/>
    <property type="match status" value="1"/>
</dbReference>